<dbReference type="EMBL" id="MCRJ01000014">
    <property type="protein sequence ID" value="ODN71744.1"/>
    <property type="molecule type" value="Genomic_DNA"/>
</dbReference>
<name>A0A1E3H605_9HYPH</name>
<organism evidence="1 2">
    <name type="scientific">Methylobrevis pamukkalensis</name>
    <dbReference type="NCBI Taxonomy" id="1439726"/>
    <lineage>
        <taxon>Bacteria</taxon>
        <taxon>Pseudomonadati</taxon>
        <taxon>Pseudomonadota</taxon>
        <taxon>Alphaproteobacteria</taxon>
        <taxon>Hyphomicrobiales</taxon>
        <taxon>Pleomorphomonadaceae</taxon>
        <taxon>Methylobrevis</taxon>
    </lineage>
</organism>
<dbReference type="Proteomes" id="UP000094622">
    <property type="component" value="Unassembled WGS sequence"/>
</dbReference>
<dbReference type="RefSeq" id="WP_069305951.1">
    <property type="nucleotide sequence ID" value="NZ_MCRJ01000014.1"/>
</dbReference>
<evidence type="ECO:0000313" key="2">
    <source>
        <dbReference type="Proteomes" id="UP000094622"/>
    </source>
</evidence>
<proteinExistence type="predicted"/>
<gene>
    <name evidence="1" type="ORF">A6302_00886</name>
</gene>
<reference evidence="1 2" key="1">
    <citation type="submission" date="2016-07" db="EMBL/GenBank/DDBJ databases">
        <title>Draft Genome Sequence of Methylobrevis pamukkalensis PK2.</title>
        <authorList>
            <person name="Vasilenko O.V."/>
            <person name="Doronina N.V."/>
            <person name="Shmareva M.N."/>
            <person name="Tarlachkov S.V."/>
            <person name="Mustakhimov I."/>
            <person name="Trotsenko Y.A."/>
        </authorList>
    </citation>
    <scope>NUCLEOTIDE SEQUENCE [LARGE SCALE GENOMIC DNA]</scope>
    <source>
        <strain evidence="1 2">PK2</strain>
    </source>
</reference>
<protein>
    <submittedName>
        <fullName evidence="1">Uncharacterized protein</fullName>
    </submittedName>
</protein>
<comment type="caution">
    <text evidence="1">The sequence shown here is derived from an EMBL/GenBank/DDBJ whole genome shotgun (WGS) entry which is preliminary data.</text>
</comment>
<dbReference type="OrthoDB" id="8451820at2"/>
<keyword evidence="2" id="KW-1185">Reference proteome</keyword>
<dbReference type="AlphaFoldDB" id="A0A1E3H605"/>
<sequence>MTTLPFLPIDFNFRVADSNRQTFMPFTSLLSPTVNYTTYKGDLQTEERIVSNVASFGRQLGILSEAVLALAEGKHDSDELERLRRMMARIEDVKRRNRNAVEERAKEAFESLAKSDPQRARVVLEAMKSQLETATSAER</sequence>
<evidence type="ECO:0000313" key="1">
    <source>
        <dbReference type="EMBL" id="ODN71744.1"/>
    </source>
</evidence>
<accession>A0A1E3H605</accession>